<feature type="region of interest" description="Disordered" evidence="1">
    <location>
        <begin position="84"/>
        <end position="212"/>
    </location>
</feature>
<reference evidence="2" key="1">
    <citation type="journal article" date="2022" name="bioRxiv">
        <title>Sequencing and chromosome-scale assembly of the giantPleurodeles waltlgenome.</title>
        <authorList>
            <person name="Brown T."/>
            <person name="Elewa A."/>
            <person name="Iarovenko S."/>
            <person name="Subramanian E."/>
            <person name="Araus A.J."/>
            <person name="Petzold A."/>
            <person name="Susuki M."/>
            <person name="Suzuki K.-i.T."/>
            <person name="Hayashi T."/>
            <person name="Toyoda A."/>
            <person name="Oliveira C."/>
            <person name="Osipova E."/>
            <person name="Leigh N.D."/>
            <person name="Simon A."/>
            <person name="Yun M.H."/>
        </authorList>
    </citation>
    <scope>NUCLEOTIDE SEQUENCE</scope>
    <source>
        <strain evidence="2">20211129_DDA</strain>
        <tissue evidence="2">Liver</tissue>
    </source>
</reference>
<comment type="caution">
    <text evidence="2">The sequence shown here is derived from an EMBL/GenBank/DDBJ whole genome shotgun (WGS) entry which is preliminary data.</text>
</comment>
<proteinExistence type="predicted"/>
<name>A0AAV7L0L6_PLEWA</name>
<dbReference type="Proteomes" id="UP001066276">
    <property type="component" value="Chromosome 12"/>
</dbReference>
<dbReference type="EMBL" id="JANPWB010000016">
    <property type="protein sequence ID" value="KAJ1083839.1"/>
    <property type="molecule type" value="Genomic_DNA"/>
</dbReference>
<evidence type="ECO:0000256" key="1">
    <source>
        <dbReference type="SAM" id="MobiDB-lite"/>
    </source>
</evidence>
<evidence type="ECO:0000313" key="3">
    <source>
        <dbReference type="Proteomes" id="UP001066276"/>
    </source>
</evidence>
<keyword evidence="3" id="KW-1185">Reference proteome</keyword>
<protein>
    <submittedName>
        <fullName evidence="2">Uncharacterized protein</fullName>
    </submittedName>
</protein>
<feature type="compositionally biased region" description="Basic and acidic residues" evidence="1">
    <location>
        <begin position="202"/>
        <end position="212"/>
    </location>
</feature>
<evidence type="ECO:0000313" key="2">
    <source>
        <dbReference type="EMBL" id="KAJ1083839.1"/>
    </source>
</evidence>
<organism evidence="2 3">
    <name type="scientific">Pleurodeles waltl</name>
    <name type="common">Iberian ribbed newt</name>
    <dbReference type="NCBI Taxonomy" id="8319"/>
    <lineage>
        <taxon>Eukaryota</taxon>
        <taxon>Metazoa</taxon>
        <taxon>Chordata</taxon>
        <taxon>Craniata</taxon>
        <taxon>Vertebrata</taxon>
        <taxon>Euteleostomi</taxon>
        <taxon>Amphibia</taxon>
        <taxon>Batrachia</taxon>
        <taxon>Caudata</taxon>
        <taxon>Salamandroidea</taxon>
        <taxon>Salamandridae</taxon>
        <taxon>Pleurodelinae</taxon>
        <taxon>Pleurodeles</taxon>
    </lineage>
</organism>
<accession>A0AAV7L0L6</accession>
<gene>
    <name evidence="2" type="ORF">NDU88_003994</name>
</gene>
<dbReference type="AlphaFoldDB" id="A0AAV7L0L6"/>
<feature type="compositionally biased region" description="Basic and acidic residues" evidence="1">
    <location>
        <begin position="127"/>
        <end position="136"/>
    </location>
</feature>
<sequence length="212" mass="23386">MNVATLHVFKGMVLHSPSGYTPGMWLPPPSTEGVIFKTALVSPCSRLSINPAQDASDWRCPRGVYREDDGLPCFLDDEAEITLENPDIRVPAGTKREDGLQGEVVEEDAEEPGREENGESTEDREEKEDADRRHGNSEVPRGAAEQGRKEENGDTLTARHAPGGTWLTKVRSFLKDSLNINWEGNSRRGEGRDSAGGGRRTAWREQGGDEEE</sequence>